<dbReference type="EMBL" id="ML994633">
    <property type="protein sequence ID" value="KAF2185555.1"/>
    <property type="molecule type" value="Genomic_DNA"/>
</dbReference>
<gene>
    <name evidence="1" type="ORF">K469DRAFT_161755</name>
</gene>
<keyword evidence="2" id="KW-1185">Reference proteome</keyword>
<proteinExistence type="predicted"/>
<organism evidence="1 2">
    <name type="scientific">Zopfia rhizophila CBS 207.26</name>
    <dbReference type="NCBI Taxonomy" id="1314779"/>
    <lineage>
        <taxon>Eukaryota</taxon>
        <taxon>Fungi</taxon>
        <taxon>Dikarya</taxon>
        <taxon>Ascomycota</taxon>
        <taxon>Pezizomycotina</taxon>
        <taxon>Dothideomycetes</taxon>
        <taxon>Dothideomycetes incertae sedis</taxon>
        <taxon>Zopfiaceae</taxon>
        <taxon>Zopfia</taxon>
    </lineage>
</organism>
<dbReference type="AlphaFoldDB" id="A0A6A6E3G7"/>
<reference evidence="1" key="1">
    <citation type="journal article" date="2020" name="Stud. Mycol.">
        <title>101 Dothideomycetes genomes: a test case for predicting lifestyles and emergence of pathogens.</title>
        <authorList>
            <person name="Haridas S."/>
            <person name="Albert R."/>
            <person name="Binder M."/>
            <person name="Bloem J."/>
            <person name="Labutti K."/>
            <person name="Salamov A."/>
            <person name="Andreopoulos B."/>
            <person name="Baker S."/>
            <person name="Barry K."/>
            <person name="Bills G."/>
            <person name="Bluhm B."/>
            <person name="Cannon C."/>
            <person name="Castanera R."/>
            <person name="Culley D."/>
            <person name="Daum C."/>
            <person name="Ezra D."/>
            <person name="Gonzalez J."/>
            <person name="Henrissat B."/>
            <person name="Kuo A."/>
            <person name="Liang C."/>
            <person name="Lipzen A."/>
            <person name="Lutzoni F."/>
            <person name="Magnuson J."/>
            <person name="Mondo S."/>
            <person name="Nolan M."/>
            <person name="Ohm R."/>
            <person name="Pangilinan J."/>
            <person name="Park H.-J."/>
            <person name="Ramirez L."/>
            <person name="Alfaro M."/>
            <person name="Sun H."/>
            <person name="Tritt A."/>
            <person name="Yoshinaga Y."/>
            <person name="Zwiers L.-H."/>
            <person name="Turgeon B."/>
            <person name="Goodwin S."/>
            <person name="Spatafora J."/>
            <person name="Crous P."/>
            <person name="Grigoriev I."/>
        </authorList>
    </citation>
    <scope>NUCLEOTIDE SEQUENCE</scope>
    <source>
        <strain evidence="1">CBS 207.26</strain>
    </source>
</reference>
<accession>A0A6A6E3G7</accession>
<dbReference type="Proteomes" id="UP000800200">
    <property type="component" value="Unassembled WGS sequence"/>
</dbReference>
<name>A0A6A6E3G7_9PEZI</name>
<evidence type="ECO:0000313" key="2">
    <source>
        <dbReference type="Proteomes" id="UP000800200"/>
    </source>
</evidence>
<evidence type="ECO:0000313" key="1">
    <source>
        <dbReference type="EMBL" id="KAF2185555.1"/>
    </source>
</evidence>
<protein>
    <submittedName>
        <fullName evidence="1">Uncharacterized protein</fullName>
    </submittedName>
</protein>
<sequence length="157" mass="17617">MLPIAHPQTQFIFIHTPSSSTASCHQYYNLINPTLHSHPHQARFNTCPHQLPTKAMLHALSSLAVLLLSQASAIGDTNSRCSWPTDLYRTCSATYMLPSVVLYPRSRTNFPDAGNGNLIDTFWWTYNRFPERRLIIGACRISKKQGDDITVMPSLSG</sequence>